<dbReference type="EMBL" id="LAZR01038483">
    <property type="protein sequence ID" value="KKL19448.1"/>
    <property type="molecule type" value="Genomic_DNA"/>
</dbReference>
<reference evidence="1" key="1">
    <citation type="journal article" date="2015" name="Nature">
        <title>Complex archaea that bridge the gap between prokaryotes and eukaryotes.</title>
        <authorList>
            <person name="Spang A."/>
            <person name="Saw J.H."/>
            <person name="Jorgensen S.L."/>
            <person name="Zaremba-Niedzwiedzka K."/>
            <person name="Martijn J."/>
            <person name="Lind A.E."/>
            <person name="van Eijk R."/>
            <person name="Schleper C."/>
            <person name="Guy L."/>
            <person name="Ettema T.J."/>
        </authorList>
    </citation>
    <scope>NUCLEOTIDE SEQUENCE</scope>
</reference>
<evidence type="ECO:0008006" key="2">
    <source>
        <dbReference type="Google" id="ProtNLM"/>
    </source>
</evidence>
<protein>
    <recommendedName>
        <fullName evidence="2">Ribbon-helix-helix protein CopG domain-containing protein</fullName>
    </recommendedName>
</protein>
<dbReference type="AlphaFoldDB" id="A0A0F9E5W3"/>
<name>A0A0F9E5W3_9ZZZZ</name>
<organism evidence="1">
    <name type="scientific">marine sediment metagenome</name>
    <dbReference type="NCBI Taxonomy" id="412755"/>
    <lineage>
        <taxon>unclassified sequences</taxon>
        <taxon>metagenomes</taxon>
        <taxon>ecological metagenomes</taxon>
    </lineage>
</organism>
<evidence type="ECO:0000313" key="1">
    <source>
        <dbReference type="EMBL" id="KKL19448.1"/>
    </source>
</evidence>
<proteinExistence type="predicted"/>
<gene>
    <name evidence="1" type="ORF">LCGC14_2465370</name>
</gene>
<comment type="caution">
    <text evidence="1">The sequence shown here is derived from an EMBL/GenBank/DDBJ whole genome shotgun (WGS) entry which is preliminary data.</text>
</comment>
<accession>A0A0F9E5W3</accession>
<sequence>MNDSKKYWSYILRRVDPDLGKRVKHFCVDEGITIREFIIKSIEYYLLALLGTQEDN</sequence>